<feature type="compositionally biased region" description="Acidic residues" evidence="1">
    <location>
        <begin position="325"/>
        <end position="348"/>
    </location>
</feature>
<feature type="compositionally biased region" description="Basic and acidic residues" evidence="1">
    <location>
        <begin position="30"/>
        <end position="60"/>
    </location>
</feature>
<feature type="region of interest" description="Disordered" evidence="1">
    <location>
        <begin position="89"/>
        <end position="185"/>
    </location>
</feature>
<organism evidence="2 3">
    <name type="scientific">Spodoptera frugiperda</name>
    <name type="common">Fall armyworm</name>
    <dbReference type="NCBI Taxonomy" id="7108"/>
    <lineage>
        <taxon>Eukaryota</taxon>
        <taxon>Metazoa</taxon>
        <taxon>Ecdysozoa</taxon>
        <taxon>Arthropoda</taxon>
        <taxon>Hexapoda</taxon>
        <taxon>Insecta</taxon>
        <taxon>Pterygota</taxon>
        <taxon>Neoptera</taxon>
        <taxon>Endopterygota</taxon>
        <taxon>Lepidoptera</taxon>
        <taxon>Glossata</taxon>
        <taxon>Ditrysia</taxon>
        <taxon>Noctuoidea</taxon>
        <taxon>Noctuidae</taxon>
        <taxon>Amphipyrinae</taxon>
        <taxon>Spodoptera</taxon>
    </lineage>
</organism>
<sequence>MLYRNCKVMPRPRSNLSFMTVGAKRRRLARARESSTEREQRLARDRESHRVKRERESSLEREIRLRRQREYTRRVRRAKKVRWGKIGAGASYAKAAQVRRTEESAPENKQRRSRNRKHNSQARARETSSERSQRLARQNVMRASRARAREISAERAQRLADLKRQHDSETRFRETSAQRSQRLATERQRATVTECYLMLKEVFRRRSRKPKLWTRAAAARRKNGKVVCPECNTDVDVEGRQGDKATAMLVNVYQYFATEGTKLSPSQLRERTALCTGASEEDVEHALGLYWSQTGDSDSQEAPSRKRRRVEEQPGDESHPLYVEVEVEAAEDEENGEEDPLTSEEEDIKPDITETCIQPVSQSSYIPVEDIKKETTEFEDGVS</sequence>
<dbReference type="GeneID" id="118278959"/>
<feature type="compositionally biased region" description="Basic and acidic residues" evidence="1">
    <location>
        <begin position="99"/>
        <end position="110"/>
    </location>
</feature>
<feature type="compositionally biased region" description="Polar residues" evidence="1">
    <location>
        <begin position="355"/>
        <end position="365"/>
    </location>
</feature>
<proteinExistence type="predicted"/>
<dbReference type="RefSeq" id="XP_050559653.1">
    <property type="nucleotide sequence ID" value="XM_050703696.1"/>
</dbReference>
<accession>A0A9R0F3X7</accession>
<dbReference type="RefSeq" id="XP_050559652.1">
    <property type="nucleotide sequence ID" value="XM_050703695.1"/>
</dbReference>
<evidence type="ECO:0000256" key="1">
    <source>
        <dbReference type="SAM" id="MobiDB-lite"/>
    </source>
</evidence>
<feature type="compositionally biased region" description="Polar residues" evidence="1">
    <location>
        <begin position="291"/>
        <end position="302"/>
    </location>
</feature>
<dbReference type="OrthoDB" id="10051381at2759"/>
<name>A0A9R0F3X7_SPOFR</name>
<gene>
    <name evidence="3 4" type="primary">LOC118278959</name>
</gene>
<evidence type="ECO:0000313" key="2">
    <source>
        <dbReference type="Proteomes" id="UP000829999"/>
    </source>
</evidence>
<reference evidence="3 4" key="1">
    <citation type="submission" date="2025-04" db="UniProtKB">
        <authorList>
            <consortium name="RefSeq"/>
        </authorList>
    </citation>
    <scope>IDENTIFICATION</scope>
    <source>
        <tissue evidence="3 4">Whole larval tissue</tissue>
    </source>
</reference>
<dbReference type="Proteomes" id="UP000829999">
    <property type="component" value="Chromosome 24"/>
</dbReference>
<feature type="region of interest" description="Disordered" evidence="1">
    <location>
        <begin position="27"/>
        <end position="60"/>
    </location>
</feature>
<feature type="compositionally biased region" description="Basic and acidic residues" evidence="1">
    <location>
        <begin position="309"/>
        <end position="319"/>
    </location>
</feature>
<feature type="compositionally biased region" description="Basic residues" evidence="1">
    <location>
        <begin position="111"/>
        <end position="120"/>
    </location>
</feature>
<feature type="compositionally biased region" description="Basic and acidic residues" evidence="1">
    <location>
        <begin position="147"/>
        <end position="176"/>
    </location>
</feature>
<feature type="region of interest" description="Disordered" evidence="1">
    <location>
        <begin position="291"/>
        <end position="383"/>
    </location>
</feature>
<keyword evidence="2" id="KW-1185">Reference proteome</keyword>
<evidence type="ECO:0000313" key="4">
    <source>
        <dbReference type="RefSeq" id="XP_050559653.1"/>
    </source>
</evidence>
<dbReference type="AlphaFoldDB" id="A0A9R0F3X7"/>
<evidence type="ECO:0000313" key="3">
    <source>
        <dbReference type="RefSeq" id="XP_050559652.1"/>
    </source>
</evidence>
<protein>
    <submittedName>
        <fullName evidence="3 4">Trichohyalin isoform X1</fullName>
    </submittedName>
</protein>
<feature type="compositionally biased region" description="Basic and acidic residues" evidence="1">
    <location>
        <begin position="123"/>
        <end position="133"/>
    </location>
</feature>